<dbReference type="PANTHER" id="PTHR12155:SF29">
    <property type="entry name" value="SCHLAFEN-LIKE PROTEIN 1"/>
    <property type="match status" value="1"/>
</dbReference>
<dbReference type="Ensembl" id="ENSPNAT00000086547.1">
    <property type="protein sequence ID" value="ENSPNAP00000055843.1"/>
    <property type="gene ID" value="ENSPNAG00000036258.1"/>
</dbReference>
<reference evidence="2" key="2">
    <citation type="submission" date="2025-08" db="UniProtKB">
        <authorList>
            <consortium name="Ensembl"/>
        </authorList>
    </citation>
    <scope>IDENTIFICATION</scope>
</reference>
<protein>
    <recommendedName>
        <fullName evidence="1">Schlafen AlbA-2 domain-containing protein</fullName>
    </recommendedName>
</protein>
<evidence type="ECO:0000313" key="3">
    <source>
        <dbReference type="Proteomes" id="UP001501920"/>
    </source>
</evidence>
<dbReference type="GeneTree" id="ENSGT00410000025651"/>
<organism evidence="2 3">
    <name type="scientific">Pygocentrus nattereri</name>
    <name type="common">Red-bellied piranha</name>
    <dbReference type="NCBI Taxonomy" id="42514"/>
    <lineage>
        <taxon>Eukaryota</taxon>
        <taxon>Metazoa</taxon>
        <taxon>Chordata</taxon>
        <taxon>Craniata</taxon>
        <taxon>Vertebrata</taxon>
        <taxon>Euteleostomi</taxon>
        <taxon>Actinopterygii</taxon>
        <taxon>Neopterygii</taxon>
        <taxon>Teleostei</taxon>
        <taxon>Ostariophysi</taxon>
        <taxon>Characiformes</taxon>
        <taxon>Characoidei</taxon>
        <taxon>Pygocentrus</taxon>
    </lineage>
</organism>
<reference evidence="2 3" key="1">
    <citation type="submission" date="2020-10" db="EMBL/GenBank/DDBJ databases">
        <title>Pygocentrus nattereri (red-bellied piranha) genome, fPygNat1, primary haplotype.</title>
        <authorList>
            <person name="Myers G."/>
            <person name="Meyer A."/>
            <person name="Karagic N."/>
            <person name="Pippel M."/>
            <person name="Winkler S."/>
            <person name="Tracey A."/>
            <person name="Wood J."/>
            <person name="Formenti G."/>
            <person name="Howe K."/>
            <person name="Fedrigo O."/>
            <person name="Jarvis E.D."/>
        </authorList>
    </citation>
    <scope>NUCLEOTIDE SEQUENCE [LARGE SCALE GENOMIC DNA]</scope>
</reference>
<dbReference type="InterPro" id="IPR029684">
    <property type="entry name" value="Schlafen"/>
</dbReference>
<evidence type="ECO:0000259" key="1">
    <source>
        <dbReference type="Pfam" id="PF04326"/>
    </source>
</evidence>
<dbReference type="InterPro" id="IPR007421">
    <property type="entry name" value="Schlafen_AlbA_2_dom"/>
</dbReference>
<sequence>MERQGGPWQTTTTTSRNNIVSLKRSWFHPPQMTDQTVCLVGVSSLGVSETQSDSAISRQEIWSGERLFYGSHIGSETRNLEFKRGGGEYLRSLFRTHVRRYACAFLNSGGGSLLVGVDDDGIVRGICCDHKQEDRARLIVDSILKLFLPPLLPHSYNLTFLPVVRPGPEGVLLKVLRLTLLPPPELSLPSLYQTDQGQIFLRRDGSIDGPLSASAIQEWVRQVSRLLYGIFCKRLVEPQTNTTFYWSTSLERNL</sequence>
<proteinExistence type="predicted"/>
<dbReference type="Pfam" id="PF04326">
    <property type="entry name" value="SLFN_AlbA_2"/>
    <property type="match status" value="1"/>
</dbReference>
<feature type="domain" description="Schlafen AlbA-2" evidence="1">
    <location>
        <begin position="76"/>
        <end position="207"/>
    </location>
</feature>
<dbReference type="AlphaFoldDB" id="A0AAR2JUV3"/>
<dbReference type="Proteomes" id="UP001501920">
    <property type="component" value="Chromosome 1"/>
</dbReference>
<accession>A0AAR2JUV3</accession>
<evidence type="ECO:0000313" key="2">
    <source>
        <dbReference type="Ensembl" id="ENSPNAP00000055843.1"/>
    </source>
</evidence>
<keyword evidence="3" id="KW-1185">Reference proteome</keyword>
<dbReference type="InterPro" id="IPR038461">
    <property type="entry name" value="Schlafen_AlbA_2_dom_sf"/>
</dbReference>
<dbReference type="Gene3D" id="3.30.950.30">
    <property type="entry name" value="Schlafen, AAA domain"/>
    <property type="match status" value="1"/>
</dbReference>
<name>A0AAR2JUV3_PYGNA</name>
<dbReference type="PANTHER" id="PTHR12155">
    <property type="entry name" value="SCHLAFEN"/>
    <property type="match status" value="1"/>
</dbReference>
<reference evidence="2" key="3">
    <citation type="submission" date="2025-09" db="UniProtKB">
        <authorList>
            <consortium name="Ensembl"/>
        </authorList>
    </citation>
    <scope>IDENTIFICATION</scope>
</reference>